<dbReference type="PANTHER" id="PTHR10625">
    <property type="entry name" value="HISTONE DEACETYLASE HDAC1-RELATED"/>
    <property type="match status" value="1"/>
</dbReference>
<dbReference type="RefSeq" id="WP_269221171.1">
    <property type="nucleotide sequence ID" value="NZ_JAPVES010000025.1"/>
</dbReference>
<feature type="domain" description="Histone deacetylase" evidence="1">
    <location>
        <begin position="21"/>
        <end position="305"/>
    </location>
</feature>
<organism evidence="2">
    <name type="scientific">Methanobacterium veterum</name>
    <dbReference type="NCBI Taxonomy" id="408577"/>
    <lineage>
        <taxon>Archaea</taxon>
        <taxon>Methanobacteriati</taxon>
        <taxon>Methanobacteriota</taxon>
        <taxon>Methanomada group</taxon>
        <taxon>Methanobacteria</taxon>
        <taxon>Methanobacteriales</taxon>
        <taxon>Methanobacteriaceae</taxon>
        <taxon>Methanobacterium</taxon>
    </lineage>
</organism>
<dbReference type="InterPro" id="IPR023801">
    <property type="entry name" value="His_deacetylse_dom"/>
</dbReference>
<name>A0A9E5DNT8_9EURY</name>
<reference evidence="2" key="1">
    <citation type="submission" date="2022-12" db="EMBL/GenBank/DDBJ databases">
        <title>Reclassification of two methanogenic archaea species isolated from the Kolyma lowland permafrost.</title>
        <authorList>
            <person name="Trubitsyn V.E."/>
            <person name="Rivkina E.M."/>
            <person name="Shcherbakova V.A."/>
        </authorList>
    </citation>
    <scope>NUCLEOTIDE SEQUENCE</scope>
    <source>
        <strain evidence="2">MK4</strain>
    </source>
</reference>
<dbReference type="Gene3D" id="3.40.800.20">
    <property type="entry name" value="Histone deacetylase domain"/>
    <property type="match status" value="1"/>
</dbReference>
<dbReference type="EMBL" id="JAPVES010000025">
    <property type="protein sequence ID" value="MCZ3371638.1"/>
    <property type="molecule type" value="Genomic_DNA"/>
</dbReference>
<evidence type="ECO:0000313" key="2">
    <source>
        <dbReference type="EMBL" id="MCZ3371638.1"/>
    </source>
</evidence>
<dbReference type="PANTHER" id="PTHR10625:SF10">
    <property type="entry name" value="HISTONE DEACETYLASE HDAC1"/>
    <property type="match status" value="1"/>
</dbReference>
<dbReference type="GO" id="GO:0004407">
    <property type="term" value="F:histone deacetylase activity"/>
    <property type="evidence" value="ECO:0007669"/>
    <property type="project" value="TreeGrafter"/>
</dbReference>
<evidence type="ECO:0000259" key="1">
    <source>
        <dbReference type="Pfam" id="PF00850"/>
    </source>
</evidence>
<dbReference type="PRINTS" id="PR01270">
    <property type="entry name" value="HDASUPER"/>
</dbReference>
<protein>
    <submittedName>
        <fullName evidence="2">Histone deacetylase</fullName>
    </submittedName>
</protein>
<dbReference type="SUPFAM" id="SSF52768">
    <property type="entry name" value="Arginase/deacetylase"/>
    <property type="match status" value="1"/>
</dbReference>
<dbReference type="Proteomes" id="UP001074446">
    <property type="component" value="Unassembled WGS sequence"/>
</dbReference>
<gene>
    <name evidence="2" type="ORF">O3H35_03230</name>
</gene>
<dbReference type="Pfam" id="PF00850">
    <property type="entry name" value="Hist_deacetyl"/>
    <property type="match status" value="1"/>
</dbReference>
<sequence>MFKLNALVYCDDYKKHDTGNHPENKERLNAIINSLKKEGILSKIHCICPPSATKEDILRVHSKAHVEQIKSFCQNGGGYIDYDTYASPQTYEIAKLAAGGAIKAANLVLNDYNSAYAIVRPPGHHATRNKSRGFCIFNNLAISLEYLRHEHKIKKFFIFDFDVHFGNGTSDIFYKDPDVFYISIHQNPRTLFPGDGFVEEIGKGNGEGCNLNIPMAPGSTTDDYIYILDKILEPAASKFNADFYFMDVGFDGHADDPLSSLSLTDEFYEYIAGKMMGIAGSLALILEGGYNLNILSRCNVKMINALNNISHDNYKHELKVSESTKNTFNKIKDVFSPFYEF</sequence>
<dbReference type="GO" id="GO:0040029">
    <property type="term" value="P:epigenetic regulation of gene expression"/>
    <property type="evidence" value="ECO:0007669"/>
    <property type="project" value="TreeGrafter"/>
</dbReference>
<dbReference type="InterPro" id="IPR037138">
    <property type="entry name" value="His_deacetylse_dom_sf"/>
</dbReference>
<dbReference type="InterPro" id="IPR023696">
    <property type="entry name" value="Ureohydrolase_dom_sf"/>
</dbReference>
<proteinExistence type="predicted"/>
<comment type="caution">
    <text evidence="2">The sequence shown here is derived from an EMBL/GenBank/DDBJ whole genome shotgun (WGS) entry which is preliminary data.</text>
</comment>
<accession>A0A9E5DNT8</accession>
<dbReference type="AlphaFoldDB" id="A0A9E5DNT8"/>
<dbReference type="CDD" id="cd09992">
    <property type="entry name" value="HDAC_classII"/>
    <property type="match status" value="1"/>
</dbReference>
<dbReference type="InterPro" id="IPR000286">
    <property type="entry name" value="HDACs"/>
</dbReference>